<evidence type="ECO:0000313" key="2">
    <source>
        <dbReference type="EMBL" id="POM69783.1"/>
    </source>
</evidence>
<protein>
    <recommendedName>
        <fullName evidence="4">ABC Superfamily</fullName>
    </recommendedName>
</protein>
<comment type="caution">
    <text evidence="2">The sequence shown here is derived from an EMBL/GenBank/DDBJ whole genome shotgun (WGS) entry which is preliminary data.</text>
</comment>
<name>A0A2P4XW51_9STRA</name>
<dbReference type="Proteomes" id="UP000237271">
    <property type="component" value="Unassembled WGS sequence"/>
</dbReference>
<organism evidence="2 3">
    <name type="scientific">Phytophthora palmivora</name>
    <dbReference type="NCBI Taxonomy" id="4796"/>
    <lineage>
        <taxon>Eukaryota</taxon>
        <taxon>Sar</taxon>
        <taxon>Stramenopiles</taxon>
        <taxon>Oomycota</taxon>
        <taxon>Peronosporomycetes</taxon>
        <taxon>Peronosporales</taxon>
        <taxon>Peronosporaceae</taxon>
        <taxon>Phytophthora</taxon>
    </lineage>
</organism>
<dbReference type="AlphaFoldDB" id="A0A2P4XW51"/>
<accession>A0A2P4XW51</accession>
<gene>
    <name evidence="2" type="ORF">PHPALM_13903</name>
</gene>
<feature type="region of interest" description="Disordered" evidence="1">
    <location>
        <begin position="1"/>
        <end position="185"/>
    </location>
</feature>
<sequence length="185" mass="19671">MLKKASTHGASAPGKSKTARSKAAKAKSKDKATQRMGARKAASEAASKHTAVAAKPGGCPRRSHSRSLSPDDRPNPRFAYRDHSPGAGPRLPTKSLTLAEGKSRAQDAKIASSKRADEGAAAVKKHAAPDSPRESGFSKAYHSLFGSSSDEAEEEGAVTEPQEISNDLDELQERFKLLSRKAPRR</sequence>
<evidence type="ECO:0008006" key="4">
    <source>
        <dbReference type="Google" id="ProtNLM"/>
    </source>
</evidence>
<proteinExistence type="predicted"/>
<feature type="compositionally biased region" description="Basic and acidic residues" evidence="1">
    <location>
        <begin position="69"/>
        <end position="84"/>
    </location>
</feature>
<evidence type="ECO:0000313" key="3">
    <source>
        <dbReference type="Proteomes" id="UP000237271"/>
    </source>
</evidence>
<reference evidence="2 3" key="1">
    <citation type="journal article" date="2017" name="Genome Biol. Evol.">
        <title>Phytophthora megakarya and P. palmivora, closely related causal agents of cacao black pod rot, underwent increases in genome sizes and gene numbers by different mechanisms.</title>
        <authorList>
            <person name="Ali S.S."/>
            <person name="Shao J."/>
            <person name="Lary D.J."/>
            <person name="Kronmiller B."/>
            <person name="Shen D."/>
            <person name="Strem M.D."/>
            <person name="Amoako-Attah I."/>
            <person name="Akrofi A.Y."/>
            <person name="Begoude B.A."/>
            <person name="Ten Hoopen G.M."/>
            <person name="Coulibaly K."/>
            <person name="Kebe B.I."/>
            <person name="Melnick R.L."/>
            <person name="Guiltinan M.J."/>
            <person name="Tyler B.M."/>
            <person name="Meinhardt L.W."/>
            <person name="Bailey B.A."/>
        </authorList>
    </citation>
    <scope>NUCLEOTIDE SEQUENCE [LARGE SCALE GENOMIC DNA]</scope>
    <source>
        <strain evidence="3">sbr112.9</strain>
    </source>
</reference>
<keyword evidence="3" id="KW-1185">Reference proteome</keyword>
<evidence type="ECO:0000256" key="1">
    <source>
        <dbReference type="SAM" id="MobiDB-lite"/>
    </source>
</evidence>
<feature type="compositionally biased region" description="Basic residues" evidence="1">
    <location>
        <begin position="17"/>
        <end position="26"/>
    </location>
</feature>
<dbReference type="EMBL" id="NCKW01007822">
    <property type="protein sequence ID" value="POM69783.1"/>
    <property type="molecule type" value="Genomic_DNA"/>
</dbReference>